<dbReference type="PANTHER" id="PTHR30468:SF1">
    <property type="entry name" value="ALPHA-KETOGLUTARATE-DEPENDENT SULFONATE DIOXYGENASE"/>
    <property type="match status" value="1"/>
</dbReference>
<name>S5UZH8_STRC3</name>
<dbReference type="PANTHER" id="PTHR30468">
    <property type="entry name" value="ALPHA-KETOGLUTARATE-DEPENDENT SULFONATE DIOXYGENASE"/>
    <property type="match status" value="1"/>
</dbReference>
<keyword evidence="2" id="KW-0479">Metal-binding</keyword>
<dbReference type="AlphaFoldDB" id="S5UZH8"/>
<keyword evidence="8" id="KW-1185">Reference proteome</keyword>
<evidence type="ECO:0000256" key="1">
    <source>
        <dbReference type="ARBA" id="ARBA00005896"/>
    </source>
</evidence>
<dbReference type="Proteomes" id="UP000015423">
    <property type="component" value="Chromosome"/>
</dbReference>
<dbReference type="GO" id="GO:0000908">
    <property type="term" value="F:taurine dioxygenase activity"/>
    <property type="evidence" value="ECO:0007669"/>
    <property type="project" value="TreeGrafter"/>
</dbReference>
<feature type="domain" description="TauD/TfdA-like" evidence="6">
    <location>
        <begin position="11"/>
        <end position="288"/>
    </location>
</feature>
<protein>
    <submittedName>
        <fullName evidence="7">Dioxygenase</fullName>
    </submittedName>
</protein>
<dbReference type="Pfam" id="PF02668">
    <property type="entry name" value="TauD"/>
    <property type="match status" value="1"/>
</dbReference>
<proteinExistence type="inferred from homology"/>
<organism evidence="7 8">
    <name type="scientific">Streptomyces collinus (strain DSM 40733 / Tue 365)</name>
    <dbReference type="NCBI Taxonomy" id="1214242"/>
    <lineage>
        <taxon>Bacteria</taxon>
        <taxon>Bacillati</taxon>
        <taxon>Actinomycetota</taxon>
        <taxon>Actinomycetes</taxon>
        <taxon>Kitasatosporales</taxon>
        <taxon>Streptomycetaceae</taxon>
        <taxon>Streptomyces</taxon>
    </lineage>
</organism>
<evidence type="ECO:0000256" key="2">
    <source>
        <dbReference type="ARBA" id="ARBA00022723"/>
    </source>
</evidence>
<evidence type="ECO:0000256" key="4">
    <source>
        <dbReference type="ARBA" id="ARBA00023002"/>
    </source>
</evidence>
<keyword evidence="5" id="KW-0408">Iron</keyword>
<evidence type="ECO:0000256" key="5">
    <source>
        <dbReference type="ARBA" id="ARBA00023004"/>
    </source>
</evidence>
<dbReference type="Gene3D" id="3.60.130.10">
    <property type="entry name" value="Clavaminate synthase-like"/>
    <property type="match status" value="1"/>
</dbReference>
<dbReference type="SUPFAM" id="SSF51197">
    <property type="entry name" value="Clavaminate synthase-like"/>
    <property type="match status" value="1"/>
</dbReference>
<dbReference type="STRING" id="1214242.B446_29685"/>
<reference evidence="7 8" key="2">
    <citation type="journal article" date="2013" name="J. Biotechnol.">
        <title>Complete genome sequence of the kirromycin producer Streptomyces collinus Tu 365 consisting of a linear chromosome and two linear plasmids.</title>
        <authorList>
            <person name="Ruckert C."/>
            <person name="Szczepanowski R."/>
            <person name="Albersmeier A."/>
            <person name="Goesmann A."/>
            <person name="Iftime D."/>
            <person name="Musiol E.M."/>
            <person name="Blin K."/>
            <person name="Wohlleben W."/>
            <person name="Puhler A."/>
            <person name="Kalinowski J."/>
            <person name="Weber T."/>
        </authorList>
    </citation>
    <scope>NUCLEOTIDE SEQUENCE [LARGE SCALE GENOMIC DNA]</scope>
    <source>
        <strain evidence="8">DSM 40733 / Tue 365</strain>
    </source>
</reference>
<dbReference type="InterPro" id="IPR051323">
    <property type="entry name" value="AtsK-like"/>
</dbReference>
<comment type="similarity">
    <text evidence="1">Belongs to the TfdA dioxygenase family.</text>
</comment>
<dbReference type="GO" id="GO:0005737">
    <property type="term" value="C:cytoplasm"/>
    <property type="evidence" value="ECO:0007669"/>
    <property type="project" value="TreeGrafter"/>
</dbReference>
<dbReference type="InterPro" id="IPR054973">
    <property type="entry name" value="PentlctneF_syn"/>
</dbReference>
<evidence type="ECO:0000259" key="6">
    <source>
        <dbReference type="Pfam" id="PF02668"/>
    </source>
</evidence>
<dbReference type="HOGENOM" id="CLU_036005_2_0_11"/>
<accession>S5UZH8</accession>
<dbReference type="InterPro" id="IPR003819">
    <property type="entry name" value="TauD/TfdA-like"/>
</dbReference>
<evidence type="ECO:0000313" key="7">
    <source>
        <dbReference type="EMBL" id="AGS72743.1"/>
    </source>
</evidence>
<dbReference type="eggNOG" id="COG2175">
    <property type="taxonomic scope" value="Bacteria"/>
</dbReference>
<keyword evidence="3 7" id="KW-0223">Dioxygenase</keyword>
<dbReference type="NCBIfam" id="NF045815">
    <property type="entry name" value="Neo-PentlctneFsynPtlD"/>
    <property type="match status" value="1"/>
</dbReference>
<sequence length="306" mass="33452">MDVSPIPDSTVGAVVHGAAITPDLDDTTVERLWAALDQHLVLVFRGHRDPSNDELLGFGRRFGHIPKTGLTTGASPDHNEILIISNIVENGRKIGVGDAGWMDWHTDYSFRPRVSRIGFLAAVELPVSGGGQTLFTDMYGVYDSLPADLRRRLHSYRARHALRSGYEETIEESYQGEVSIAGAGPGAAPATTAILPEDGTSTVHPLIARNPRTGRHAVYVNSLNTKRILELDPAASKELLQDLWSHAGSPALTYTHTWEPGDIVMWDQLGTIHAKTAFDPGDRRILRKVVAIFDDPTEPWRAEAAA</sequence>
<reference evidence="8" key="1">
    <citation type="submission" date="2012-10" db="EMBL/GenBank/DDBJ databases">
        <title>The complete genome sequence of Streptomyces collinus Tu 365.</title>
        <authorList>
            <person name="Ruckert C."/>
            <person name="Szczepanowski R."/>
            <person name="Goesmann A."/>
            <person name="Pross E.K."/>
            <person name="Musiol E.M."/>
            <person name="Blin K."/>
            <person name="Wohlleben W."/>
            <person name="Puhler A."/>
            <person name="Weber T."/>
            <person name="Kalinowski J."/>
        </authorList>
    </citation>
    <scope>NUCLEOTIDE SEQUENCE [LARGE SCALE GENOMIC DNA]</scope>
    <source>
        <strain evidence="8">DSM 40733 / Tue 365</strain>
    </source>
</reference>
<dbReference type="GO" id="GO:0046872">
    <property type="term" value="F:metal ion binding"/>
    <property type="evidence" value="ECO:0007669"/>
    <property type="project" value="UniProtKB-KW"/>
</dbReference>
<keyword evidence="4" id="KW-0560">Oxidoreductase</keyword>
<dbReference type="KEGG" id="sci:B446_29685"/>
<evidence type="ECO:0000256" key="3">
    <source>
        <dbReference type="ARBA" id="ARBA00022964"/>
    </source>
</evidence>
<dbReference type="GO" id="GO:0006790">
    <property type="term" value="P:sulfur compound metabolic process"/>
    <property type="evidence" value="ECO:0007669"/>
    <property type="project" value="TreeGrafter"/>
</dbReference>
<dbReference type="RefSeq" id="WP_020943153.1">
    <property type="nucleotide sequence ID" value="NC_021985.1"/>
</dbReference>
<dbReference type="InterPro" id="IPR042098">
    <property type="entry name" value="TauD-like_sf"/>
</dbReference>
<dbReference type="EMBL" id="CP006259">
    <property type="protein sequence ID" value="AGS72743.1"/>
    <property type="molecule type" value="Genomic_DNA"/>
</dbReference>
<evidence type="ECO:0000313" key="8">
    <source>
        <dbReference type="Proteomes" id="UP000015423"/>
    </source>
</evidence>
<dbReference type="PATRIC" id="fig|1214242.5.peg.6081"/>
<gene>
    <name evidence="7" type="ORF">B446_29685</name>
</gene>